<dbReference type="HOGENOM" id="CLU_078518_2_1_6"/>
<gene>
    <name evidence="10" type="ORF">CYCME_2356</name>
</gene>
<dbReference type="InterPro" id="IPR038078">
    <property type="entry name" value="PhoU-like_sf"/>
</dbReference>
<dbReference type="GO" id="GO:0006817">
    <property type="term" value="P:phosphate ion transport"/>
    <property type="evidence" value="ECO:0007669"/>
    <property type="project" value="UniProtKB-KW"/>
</dbReference>
<reference evidence="11" key="2">
    <citation type="journal article" date="2016" name="Environ. Microbiol. Rep.">
        <title>Analysis of defence systems and a conjugative IncP-1 plasmid in the marine polyaromatic hydrocarbons-degrading bacterium Cycloclasticus sp. 78-ME.</title>
        <authorList>
            <person name="Yakimov M.M."/>
            <person name="Crisafi F."/>
            <person name="Messina E."/>
            <person name="Smedile F."/>
            <person name="Lopatina A."/>
            <person name="Denaro R."/>
            <person name="Pieper D.H."/>
            <person name="Golyshin P.N."/>
            <person name="Giuliano L."/>
        </authorList>
    </citation>
    <scope>NUCLEOTIDE SEQUENCE [LARGE SCALE GENOMIC DNA]</scope>
    <source>
        <strain evidence="11">78-ME</strain>
    </source>
</reference>
<dbReference type="eggNOG" id="COG0704">
    <property type="taxonomic scope" value="Bacteria"/>
</dbReference>
<dbReference type="KEGG" id="cza:CYCME_2356"/>
<dbReference type="InterPro" id="IPR026022">
    <property type="entry name" value="PhoU_dom"/>
</dbReference>
<dbReference type="GO" id="GO:0030643">
    <property type="term" value="P:intracellular phosphate ion homeostasis"/>
    <property type="evidence" value="ECO:0007669"/>
    <property type="project" value="InterPro"/>
</dbReference>
<evidence type="ECO:0000256" key="8">
    <source>
        <dbReference type="PIRNR" id="PIRNR003107"/>
    </source>
</evidence>
<organism evidence="10 11">
    <name type="scientific">Cycloclasticus zancles 78-ME</name>
    <dbReference type="NCBI Taxonomy" id="1198232"/>
    <lineage>
        <taxon>Bacteria</taxon>
        <taxon>Pseudomonadati</taxon>
        <taxon>Pseudomonadota</taxon>
        <taxon>Gammaproteobacteria</taxon>
        <taxon>Thiotrichales</taxon>
        <taxon>Piscirickettsiaceae</taxon>
        <taxon>Cycloclasticus</taxon>
    </lineage>
</organism>
<keyword evidence="6 8" id="KW-0592">Phosphate transport</keyword>
<feature type="domain" description="PhoU" evidence="9">
    <location>
        <begin position="23"/>
        <end position="109"/>
    </location>
</feature>
<sequence>MTTGEHISHKFDEDVEEVTTSVLNMGGLVVQQIEKSVKALLAGDKEMAEEVIEDDLKVNTFDVDIDEMCNSIIVMRQPTATDLRLIMAIIKTTSDLERMGDEAKRIARQAIDISKRGAFPEQFDSIEQMSTRVIGMLNKALDAFARRDVDESFNVIQVDKKVDKDYENLVRQQITYMMEDPRKIPVAIDLLWSSRALERIGDRACNICEYVIYLVKGKDVRHVEIKELKKHL</sequence>
<comment type="subunit">
    <text evidence="3 8">Homodimer.</text>
</comment>
<protein>
    <recommendedName>
        <fullName evidence="8">Phosphate-specific transport system accessory protein PhoU</fullName>
    </recommendedName>
</protein>
<evidence type="ECO:0000313" key="11">
    <source>
        <dbReference type="Proteomes" id="UP000015380"/>
    </source>
</evidence>
<evidence type="ECO:0000256" key="6">
    <source>
        <dbReference type="ARBA" id="ARBA00022592"/>
    </source>
</evidence>
<dbReference type="GO" id="GO:0045936">
    <property type="term" value="P:negative regulation of phosphate metabolic process"/>
    <property type="evidence" value="ECO:0007669"/>
    <property type="project" value="InterPro"/>
</dbReference>
<dbReference type="AlphaFoldDB" id="S5TAA9"/>
<comment type="subcellular location">
    <subcellularLocation>
        <location evidence="1 8">Cytoplasm</location>
    </subcellularLocation>
</comment>
<evidence type="ECO:0000259" key="9">
    <source>
        <dbReference type="Pfam" id="PF01895"/>
    </source>
</evidence>
<evidence type="ECO:0000256" key="4">
    <source>
        <dbReference type="ARBA" id="ARBA00022448"/>
    </source>
</evidence>
<dbReference type="SUPFAM" id="SSF109755">
    <property type="entry name" value="PhoU-like"/>
    <property type="match status" value="1"/>
</dbReference>
<reference evidence="10 11" key="1">
    <citation type="submission" date="2013-05" db="EMBL/GenBank/DDBJ databases">
        <title>Between feast and famine: a lifestyle of most important marine PAH-degrading bacterium Cycloclasticus sp. 7ME.</title>
        <authorList>
            <person name="Yakimov M.M."/>
            <person name="Messina E."/>
            <person name="Genovese M."/>
            <person name="Denaro R."/>
            <person name="Crisafi F."/>
            <person name="Russo D."/>
            <person name="Cappello S."/>
            <person name="Santisi S."/>
            <person name="Smedile F."/>
            <person name="Golyshina O.V."/>
            <person name="Tran H."/>
            <person name="Pieper D.H."/>
            <person name="Golyshin P.N."/>
            <person name="Giuliano L."/>
        </authorList>
    </citation>
    <scope>NUCLEOTIDE SEQUENCE [LARGE SCALE GENOMIC DNA]</scope>
    <source>
        <strain evidence="10 11">78-ME</strain>
    </source>
</reference>
<keyword evidence="4 8" id="KW-0813">Transport</keyword>
<dbReference type="EMBL" id="CP005996">
    <property type="protein sequence ID" value="AGS40666.1"/>
    <property type="molecule type" value="Genomic_DNA"/>
</dbReference>
<evidence type="ECO:0000256" key="1">
    <source>
        <dbReference type="ARBA" id="ARBA00004496"/>
    </source>
</evidence>
<comment type="similarity">
    <text evidence="2 8">Belongs to the PhoU family.</text>
</comment>
<dbReference type="PIRSF" id="PIRSF003107">
    <property type="entry name" value="PhoU"/>
    <property type="match status" value="1"/>
</dbReference>
<dbReference type="Gene3D" id="1.20.58.220">
    <property type="entry name" value="Phosphate transport system protein phou homolog 2, domain 2"/>
    <property type="match status" value="2"/>
</dbReference>
<evidence type="ECO:0000313" key="10">
    <source>
        <dbReference type="EMBL" id="AGS40666.1"/>
    </source>
</evidence>
<evidence type="ECO:0000256" key="5">
    <source>
        <dbReference type="ARBA" id="ARBA00022490"/>
    </source>
</evidence>
<dbReference type="PANTHER" id="PTHR42930">
    <property type="entry name" value="PHOSPHATE-SPECIFIC TRANSPORT SYSTEM ACCESSORY PROTEIN PHOU"/>
    <property type="match status" value="1"/>
</dbReference>
<dbReference type="Pfam" id="PF01895">
    <property type="entry name" value="PhoU"/>
    <property type="match status" value="2"/>
</dbReference>
<name>S5TAA9_9GAMM</name>
<feature type="domain" description="PhoU" evidence="9">
    <location>
        <begin position="126"/>
        <end position="211"/>
    </location>
</feature>
<dbReference type="PATRIC" id="fig|1198232.3.peg.2322"/>
<accession>S5TAA9</accession>
<evidence type="ECO:0000256" key="2">
    <source>
        <dbReference type="ARBA" id="ARBA00008107"/>
    </source>
</evidence>
<dbReference type="RefSeq" id="WP_020933125.1">
    <property type="nucleotide sequence ID" value="NC_021917.1"/>
</dbReference>
<proteinExistence type="inferred from homology"/>
<dbReference type="Proteomes" id="UP000015380">
    <property type="component" value="Chromosome"/>
</dbReference>
<dbReference type="PANTHER" id="PTHR42930:SF3">
    <property type="entry name" value="PHOSPHATE-SPECIFIC TRANSPORT SYSTEM ACCESSORY PROTEIN PHOU"/>
    <property type="match status" value="1"/>
</dbReference>
<dbReference type="InterPro" id="IPR028366">
    <property type="entry name" value="PhoU"/>
</dbReference>
<keyword evidence="11" id="KW-1185">Reference proteome</keyword>
<dbReference type="FunFam" id="1.20.58.220:FF:000004">
    <property type="entry name" value="Phosphate-specific transport system accessory protein PhoU"/>
    <property type="match status" value="1"/>
</dbReference>
<evidence type="ECO:0000256" key="3">
    <source>
        <dbReference type="ARBA" id="ARBA00011738"/>
    </source>
</evidence>
<evidence type="ECO:0000256" key="7">
    <source>
        <dbReference type="ARBA" id="ARBA00056181"/>
    </source>
</evidence>
<keyword evidence="5 8" id="KW-0963">Cytoplasm</keyword>
<dbReference type="GO" id="GO:0005737">
    <property type="term" value="C:cytoplasm"/>
    <property type="evidence" value="ECO:0007669"/>
    <property type="project" value="UniProtKB-SubCell"/>
</dbReference>
<dbReference type="NCBIfam" id="TIGR02135">
    <property type="entry name" value="phoU_full"/>
    <property type="match status" value="1"/>
</dbReference>
<comment type="function">
    <text evidence="7 8">Plays a role in the regulation of phosphate uptake.</text>
</comment>